<gene>
    <name evidence="1" type="ORF">QAD02_017577</name>
</gene>
<proteinExistence type="predicted"/>
<accession>A0ACC2PEC7</accession>
<organism evidence="1 2">
    <name type="scientific">Eretmocerus hayati</name>
    <dbReference type="NCBI Taxonomy" id="131215"/>
    <lineage>
        <taxon>Eukaryota</taxon>
        <taxon>Metazoa</taxon>
        <taxon>Ecdysozoa</taxon>
        <taxon>Arthropoda</taxon>
        <taxon>Hexapoda</taxon>
        <taxon>Insecta</taxon>
        <taxon>Pterygota</taxon>
        <taxon>Neoptera</taxon>
        <taxon>Endopterygota</taxon>
        <taxon>Hymenoptera</taxon>
        <taxon>Apocrita</taxon>
        <taxon>Proctotrupomorpha</taxon>
        <taxon>Chalcidoidea</taxon>
        <taxon>Aphelinidae</taxon>
        <taxon>Aphelininae</taxon>
        <taxon>Eretmocerus</taxon>
    </lineage>
</organism>
<keyword evidence="2" id="KW-1185">Reference proteome</keyword>
<reference evidence="1" key="1">
    <citation type="submission" date="2023-04" db="EMBL/GenBank/DDBJ databases">
        <title>A chromosome-level genome assembly of the parasitoid wasp Eretmocerus hayati.</title>
        <authorList>
            <person name="Zhong Y."/>
            <person name="Liu S."/>
            <person name="Liu Y."/>
        </authorList>
    </citation>
    <scope>NUCLEOTIDE SEQUENCE</scope>
    <source>
        <strain evidence="1">ZJU_SS_LIU_2023</strain>
    </source>
</reference>
<comment type="caution">
    <text evidence="1">The sequence shown here is derived from an EMBL/GenBank/DDBJ whole genome shotgun (WGS) entry which is preliminary data.</text>
</comment>
<evidence type="ECO:0000313" key="1">
    <source>
        <dbReference type="EMBL" id="KAJ8681785.1"/>
    </source>
</evidence>
<protein>
    <submittedName>
        <fullName evidence="1">Uncharacterized protein</fullName>
    </submittedName>
</protein>
<sequence length="109" mass="12236">MPFPSSDWHDLHTDQVSDGKSIGCDISTSIQNSQGWRIIQETMNSNPFHQRGKSKGCNISIEVKDANRDAEHSAGSEALVQRESSEKMEGEHVLDVFENIDDHPLRDET</sequence>
<dbReference type="EMBL" id="CM056741">
    <property type="protein sequence ID" value="KAJ8681785.1"/>
    <property type="molecule type" value="Genomic_DNA"/>
</dbReference>
<name>A0ACC2PEC7_9HYME</name>
<dbReference type="Proteomes" id="UP001239111">
    <property type="component" value="Chromosome 1"/>
</dbReference>
<evidence type="ECO:0000313" key="2">
    <source>
        <dbReference type="Proteomes" id="UP001239111"/>
    </source>
</evidence>